<dbReference type="Proteomes" id="UP001652741">
    <property type="component" value="Chromosome ssa09"/>
</dbReference>
<evidence type="ECO:0000313" key="3">
    <source>
        <dbReference type="RefSeq" id="XP_014068079.1"/>
    </source>
</evidence>
<gene>
    <name evidence="3" type="primary">LOC106611931</name>
</gene>
<dbReference type="AlphaFoldDB" id="A0A1S3SUS0"/>
<protein>
    <submittedName>
        <fullName evidence="3">Uncharacterized protein</fullName>
    </submittedName>
</protein>
<proteinExistence type="predicted"/>
<dbReference type="KEGG" id="sasa:106611931"/>
<feature type="compositionally biased region" description="Polar residues" evidence="1">
    <location>
        <begin position="26"/>
        <end position="36"/>
    </location>
</feature>
<accession>A0A1S3SUS0</accession>
<organism evidence="2 3">
    <name type="scientific">Salmo salar</name>
    <name type="common">Atlantic salmon</name>
    <dbReference type="NCBI Taxonomy" id="8030"/>
    <lineage>
        <taxon>Eukaryota</taxon>
        <taxon>Metazoa</taxon>
        <taxon>Chordata</taxon>
        <taxon>Craniata</taxon>
        <taxon>Vertebrata</taxon>
        <taxon>Euteleostomi</taxon>
        <taxon>Actinopterygii</taxon>
        <taxon>Neopterygii</taxon>
        <taxon>Teleostei</taxon>
        <taxon>Protacanthopterygii</taxon>
        <taxon>Salmoniformes</taxon>
        <taxon>Salmonidae</taxon>
        <taxon>Salmoninae</taxon>
        <taxon>Salmo</taxon>
    </lineage>
</organism>
<keyword evidence="2" id="KW-1185">Reference proteome</keyword>
<sequence length="614" mass="70484">MPSLLEQPESVVMDHFPKKRPLSEGSDVNSPSNTDSSSDRCPPEEDVPATSNISQSEENENHQCKKRHLSLSEDPVYHEDDVNPDTNVFSNGGPPEEDMDATSTRSHSEGIEIHQRGSPSPVNINFPDQSMDLPNQEGNELCDTIYLLQTKVCNQKMNAKYTWAFLKSTADVFVAILEPNNIENMENKPLISHTEELLLEEVKITLENKEQLQNTKCSMYSLNAPSQITGHTITDLAELNKYGITTIFTDCPTENQNIPNHFENVPEFLDKYYSLQTKGCKQKFDTQHAWAFIESPCGGEPVFVGLFKLEDCKKMCKGKPLNIHTEKLLLEEVKQILKNNEKLRNTKLFIYTLNSPCLQNSGHESCMDLLIKDSAELYKSYSIKTIVGYSKWYGSTGQVTTFIDPYISSFNHFNLIISSSNYANYCDEFVIFNTEHNNKKSRDSKSNFEDSALPEQLYILSKQFLPKNISEVPFRLKKFKDIHKRVTNKFMSISNYDKKNVKTDKKKEKSLDLDFSIPHFGTLNEFQEVGESLAEKFDLVKHIGNNLDQSKVNFIKWWTKTIADEYTTFLREDINRRLSEDKHRIAVLDHIRNNTAGYLQFCHLPLSPFHKLFN</sequence>
<evidence type="ECO:0000256" key="1">
    <source>
        <dbReference type="SAM" id="MobiDB-lite"/>
    </source>
</evidence>
<feature type="compositionally biased region" description="Basic and acidic residues" evidence="1">
    <location>
        <begin position="106"/>
        <end position="115"/>
    </location>
</feature>
<dbReference type="Pfam" id="PF18749">
    <property type="entry name" value="SNAD3"/>
    <property type="match status" value="1"/>
</dbReference>
<name>A0A1S3SUS0_SALSA</name>
<reference evidence="3" key="1">
    <citation type="submission" date="2025-08" db="UniProtKB">
        <authorList>
            <consortium name="RefSeq"/>
        </authorList>
    </citation>
    <scope>IDENTIFICATION</scope>
</reference>
<evidence type="ECO:0000313" key="2">
    <source>
        <dbReference type="Proteomes" id="UP001652741"/>
    </source>
</evidence>
<feature type="region of interest" description="Disordered" evidence="1">
    <location>
        <begin position="1"/>
        <end position="123"/>
    </location>
</feature>
<dbReference type="InterPro" id="IPR040820">
    <property type="entry name" value="SNAD3"/>
</dbReference>
<dbReference type="RefSeq" id="XP_014068079.1">
    <property type="nucleotide sequence ID" value="XM_014212604.2"/>
</dbReference>
<dbReference type="GeneID" id="106611931"/>
<dbReference type="OrthoDB" id="8964873at2759"/>